<evidence type="ECO:0000313" key="1">
    <source>
        <dbReference type="EMBL" id="OOV43078.1"/>
    </source>
</evidence>
<proteinExistence type="predicted"/>
<dbReference type="Proteomes" id="UP000191008">
    <property type="component" value="Unassembled WGS sequence"/>
</dbReference>
<protein>
    <submittedName>
        <fullName evidence="1">Uncharacterized protein</fullName>
    </submittedName>
</protein>
<gene>
    <name evidence="1" type="ORF">B1J93_08880</name>
</gene>
<dbReference type="RefSeq" id="WP_004425854.1">
    <property type="nucleotide sequence ID" value="NZ_MVIT01000061.1"/>
</dbReference>
<comment type="caution">
    <text evidence="1">The sequence shown here is derived from an EMBL/GenBank/DDBJ whole genome shotgun (WGS) entry which is preliminary data.</text>
</comment>
<sequence>MGIRKTKSELFDAAKSIGKNLDILEKNRNVAQSIFARAEGKFSIQTICEHLDWPENHYREYLKKGRLRIDKLFIAADRIQQLLQ</sequence>
<dbReference type="AlphaFoldDB" id="A0A1T1DQD3"/>
<dbReference type="EMBL" id="MVIT01000061">
    <property type="protein sequence ID" value="OOV43078.1"/>
    <property type="molecule type" value="Genomic_DNA"/>
</dbReference>
<name>A0A1T1DQD3_9LEPT</name>
<evidence type="ECO:0000313" key="2">
    <source>
        <dbReference type="Proteomes" id="UP000191008"/>
    </source>
</evidence>
<organism evidence="1 2">
    <name type="scientific">Leptospira kirschneri serovar Pomona</name>
    <dbReference type="NCBI Taxonomy" id="561005"/>
    <lineage>
        <taxon>Bacteria</taxon>
        <taxon>Pseudomonadati</taxon>
        <taxon>Spirochaetota</taxon>
        <taxon>Spirochaetia</taxon>
        <taxon>Leptospirales</taxon>
        <taxon>Leptospiraceae</taxon>
        <taxon>Leptospira</taxon>
    </lineage>
</organism>
<accession>A0A1T1DQD3</accession>
<reference evidence="1 2" key="1">
    <citation type="submission" date="2017-02" db="EMBL/GenBank/DDBJ databases">
        <title>Comparative genomic analysis of Brazilian Leptospira kirschneri strains of different serogroups.</title>
        <authorList>
            <person name="Moreno L.Z."/>
            <person name="Miraglia F."/>
            <person name="Kremer F.S."/>
            <person name="Eslabao M.R."/>
            <person name="Lilenbaum W."/>
            <person name="Dellagostin O.A."/>
            <person name="Moreno A.M."/>
        </authorList>
    </citation>
    <scope>NUCLEOTIDE SEQUENCE [LARGE SCALE GENOMIC DNA]</scope>
    <source>
        <strain evidence="1 2">M110/06</strain>
    </source>
</reference>